<name>A0AAN5BXP7_ASPOZ</name>
<comment type="caution">
    <text evidence="1">The sequence shown here is derived from an EMBL/GenBank/DDBJ whole genome shotgun (WGS) entry which is preliminary data.</text>
</comment>
<protein>
    <submittedName>
        <fullName evidence="1">Unnamed protein product</fullName>
    </submittedName>
</protein>
<accession>A0AAN5BXP7</accession>
<evidence type="ECO:0000313" key="1">
    <source>
        <dbReference type="EMBL" id="GMG37973.1"/>
    </source>
</evidence>
<sequence length="91" mass="10339">MYSLCPSINLDCLAKPEDMESPPAKYVYGLRRQQLTIGRYGKYVYAGYVSHGPSEPGGFQIAHAEHSTSLAEMKSLRLLTEFLKFRWDAHN</sequence>
<evidence type="ECO:0000313" key="2">
    <source>
        <dbReference type="Proteomes" id="UP001165205"/>
    </source>
</evidence>
<dbReference type="EMBL" id="BSYA01000270">
    <property type="protein sequence ID" value="GMG37973.1"/>
    <property type="molecule type" value="Genomic_DNA"/>
</dbReference>
<dbReference type="Proteomes" id="UP001165205">
    <property type="component" value="Unassembled WGS sequence"/>
</dbReference>
<reference evidence="1" key="1">
    <citation type="submission" date="2023-04" db="EMBL/GenBank/DDBJ databases">
        <title>Aspergillus oryzae NBRC 4228.</title>
        <authorList>
            <person name="Ichikawa N."/>
            <person name="Sato H."/>
            <person name="Tonouchi N."/>
        </authorList>
    </citation>
    <scope>NUCLEOTIDE SEQUENCE</scope>
    <source>
        <strain evidence="1">NBRC 4228</strain>
    </source>
</reference>
<organism evidence="1 2">
    <name type="scientific">Aspergillus oryzae</name>
    <name type="common">Yellow koji mold</name>
    <dbReference type="NCBI Taxonomy" id="5062"/>
    <lineage>
        <taxon>Eukaryota</taxon>
        <taxon>Fungi</taxon>
        <taxon>Dikarya</taxon>
        <taxon>Ascomycota</taxon>
        <taxon>Pezizomycotina</taxon>
        <taxon>Eurotiomycetes</taxon>
        <taxon>Eurotiomycetidae</taxon>
        <taxon>Eurotiales</taxon>
        <taxon>Aspergillaceae</taxon>
        <taxon>Aspergillus</taxon>
        <taxon>Aspergillus subgen. Circumdati</taxon>
    </lineage>
</organism>
<gene>
    <name evidence="1" type="ORF">Aory04_001273700</name>
</gene>
<dbReference type="AlphaFoldDB" id="A0AAN5BXP7"/>
<proteinExistence type="predicted"/>